<dbReference type="AlphaFoldDB" id="A0A9K3IEN6"/>
<gene>
    <name evidence="1" type="ORF">HanXRQr2_Chr08g0340461</name>
</gene>
<dbReference type="Gramene" id="mRNA:HanXRQr2_Chr08g0340461">
    <property type="protein sequence ID" value="CDS:HanXRQr2_Chr08g0340461.1"/>
    <property type="gene ID" value="HanXRQr2_Chr08g0340461"/>
</dbReference>
<proteinExistence type="predicted"/>
<reference evidence="1" key="1">
    <citation type="journal article" date="2017" name="Nature">
        <title>The sunflower genome provides insights into oil metabolism, flowering and Asterid evolution.</title>
        <authorList>
            <person name="Badouin H."/>
            <person name="Gouzy J."/>
            <person name="Grassa C.J."/>
            <person name="Murat F."/>
            <person name="Staton S.E."/>
            <person name="Cottret L."/>
            <person name="Lelandais-Briere C."/>
            <person name="Owens G.L."/>
            <person name="Carrere S."/>
            <person name="Mayjonade B."/>
            <person name="Legrand L."/>
            <person name="Gill N."/>
            <person name="Kane N.C."/>
            <person name="Bowers J.E."/>
            <person name="Hubner S."/>
            <person name="Bellec A."/>
            <person name="Berard A."/>
            <person name="Berges H."/>
            <person name="Blanchet N."/>
            <person name="Boniface M.C."/>
            <person name="Brunel D."/>
            <person name="Catrice O."/>
            <person name="Chaidir N."/>
            <person name="Claudel C."/>
            <person name="Donnadieu C."/>
            <person name="Faraut T."/>
            <person name="Fievet G."/>
            <person name="Helmstetter N."/>
            <person name="King M."/>
            <person name="Knapp S.J."/>
            <person name="Lai Z."/>
            <person name="Le Paslier M.C."/>
            <person name="Lippi Y."/>
            <person name="Lorenzon L."/>
            <person name="Mandel J.R."/>
            <person name="Marage G."/>
            <person name="Marchand G."/>
            <person name="Marquand E."/>
            <person name="Bret-Mestries E."/>
            <person name="Morien E."/>
            <person name="Nambeesan S."/>
            <person name="Nguyen T."/>
            <person name="Pegot-Espagnet P."/>
            <person name="Pouilly N."/>
            <person name="Raftis F."/>
            <person name="Sallet E."/>
            <person name="Schiex T."/>
            <person name="Thomas J."/>
            <person name="Vandecasteele C."/>
            <person name="Vares D."/>
            <person name="Vear F."/>
            <person name="Vautrin S."/>
            <person name="Crespi M."/>
            <person name="Mangin B."/>
            <person name="Burke J.M."/>
            <person name="Salse J."/>
            <person name="Munos S."/>
            <person name="Vincourt P."/>
            <person name="Rieseberg L.H."/>
            <person name="Langlade N.B."/>
        </authorList>
    </citation>
    <scope>NUCLEOTIDE SEQUENCE</scope>
    <source>
        <tissue evidence="1">Leaves</tissue>
    </source>
</reference>
<sequence length="50" mass="5867">MKKMEGKICCRGLTIVVWWRERIHRRSVVVMKDSTSNRPNKIITGNLPDL</sequence>
<reference evidence="1" key="2">
    <citation type="submission" date="2020-06" db="EMBL/GenBank/DDBJ databases">
        <title>Helianthus annuus Genome sequencing and assembly Release 2.</title>
        <authorList>
            <person name="Gouzy J."/>
            <person name="Langlade N."/>
            <person name="Munos S."/>
        </authorList>
    </citation>
    <scope>NUCLEOTIDE SEQUENCE</scope>
    <source>
        <tissue evidence="1">Leaves</tissue>
    </source>
</reference>
<protein>
    <submittedName>
        <fullName evidence="1">Uncharacterized protein</fullName>
    </submittedName>
</protein>
<dbReference type="EMBL" id="MNCJ02000323">
    <property type="protein sequence ID" value="KAF5795508.1"/>
    <property type="molecule type" value="Genomic_DNA"/>
</dbReference>
<dbReference type="Proteomes" id="UP000215914">
    <property type="component" value="Unassembled WGS sequence"/>
</dbReference>
<accession>A0A9K3IEN6</accession>
<evidence type="ECO:0000313" key="1">
    <source>
        <dbReference type="EMBL" id="KAF5795508.1"/>
    </source>
</evidence>
<comment type="caution">
    <text evidence="1">The sequence shown here is derived from an EMBL/GenBank/DDBJ whole genome shotgun (WGS) entry which is preliminary data.</text>
</comment>
<keyword evidence="2" id="KW-1185">Reference proteome</keyword>
<name>A0A9K3IEN6_HELAN</name>
<organism evidence="1 2">
    <name type="scientific">Helianthus annuus</name>
    <name type="common">Common sunflower</name>
    <dbReference type="NCBI Taxonomy" id="4232"/>
    <lineage>
        <taxon>Eukaryota</taxon>
        <taxon>Viridiplantae</taxon>
        <taxon>Streptophyta</taxon>
        <taxon>Embryophyta</taxon>
        <taxon>Tracheophyta</taxon>
        <taxon>Spermatophyta</taxon>
        <taxon>Magnoliopsida</taxon>
        <taxon>eudicotyledons</taxon>
        <taxon>Gunneridae</taxon>
        <taxon>Pentapetalae</taxon>
        <taxon>asterids</taxon>
        <taxon>campanulids</taxon>
        <taxon>Asterales</taxon>
        <taxon>Asteraceae</taxon>
        <taxon>Asteroideae</taxon>
        <taxon>Heliantheae alliance</taxon>
        <taxon>Heliantheae</taxon>
        <taxon>Helianthus</taxon>
    </lineage>
</organism>
<evidence type="ECO:0000313" key="2">
    <source>
        <dbReference type="Proteomes" id="UP000215914"/>
    </source>
</evidence>